<dbReference type="EMBL" id="MFBS01000010">
    <property type="protein sequence ID" value="OGE10491.1"/>
    <property type="molecule type" value="Genomic_DNA"/>
</dbReference>
<reference evidence="1 2" key="1">
    <citation type="journal article" date="2016" name="Nat. Commun.">
        <title>Thousands of microbial genomes shed light on interconnected biogeochemical processes in an aquifer system.</title>
        <authorList>
            <person name="Anantharaman K."/>
            <person name="Brown C.T."/>
            <person name="Hug L.A."/>
            <person name="Sharon I."/>
            <person name="Castelle C.J."/>
            <person name="Probst A.J."/>
            <person name="Thomas B.C."/>
            <person name="Singh A."/>
            <person name="Wilkins M.J."/>
            <person name="Karaoz U."/>
            <person name="Brodie E.L."/>
            <person name="Williams K.H."/>
            <person name="Hubbard S.S."/>
            <person name="Banfield J.F."/>
        </authorList>
    </citation>
    <scope>NUCLEOTIDE SEQUENCE [LARGE SCALE GENOMIC DNA]</scope>
</reference>
<dbReference type="Proteomes" id="UP000179227">
    <property type="component" value="Unassembled WGS sequence"/>
</dbReference>
<dbReference type="STRING" id="1797729.A3A60_03030"/>
<organism evidence="1 2">
    <name type="scientific">Candidatus Curtissbacteria bacterium RIFCSPLOWO2_01_FULL_42_26</name>
    <dbReference type="NCBI Taxonomy" id="1797729"/>
    <lineage>
        <taxon>Bacteria</taxon>
        <taxon>Candidatus Curtissiibacteriota</taxon>
    </lineage>
</organism>
<evidence type="ECO:0000313" key="2">
    <source>
        <dbReference type="Proteomes" id="UP000179227"/>
    </source>
</evidence>
<proteinExistence type="predicted"/>
<accession>A0A1F5I292</accession>
<gene>
    <name evidence="1" type="ORF">A3A60_03030</name>
</gene>
<comment type="caution">
    <text evidence="1">The sequence shown here is derived from an EMBL/GenBank/DDBJ whole genome shotgun (WGS) entry which is preliminary data.</text>
</comment>
<protein>
    <submittedName>
        <fullName evidence="1">Uncharacterized protein</fullName>
    </submittedName>
</protein>
<dbReference type="AlphaFoldDB" id="A0A1F5I292"/>
<sequence length="88" mass="10077">MNRSWYTNTVDKRSPDTVHQILAFGTLDDIRSLKKTVGDGTIRKLFLSYPKKVYTQAALGFVKNFILHITGSIDEAKYLKNTPRSTRQ</sequence>
<name>A0A1F5I292_9BACT</name>
<evidence type="ECO:0000313" key="1">
    <source>
        <dbReference type="EMBL" id="OGE10491.1"/>
    </source>
</evidence>